<dbReference type="Proteomes" id="UP001553843">
    <property type="component" value="Unassembled WGS sequence"/>
</dbReference>
<proteinExistence type="predicted"/>
<dbReference type="EMBL" id="JBEYRS010000012">
    <property type="protein sequence ID" value="MEW2365629.1"/>
    <property type="molecule type" value="Genomic_DNA"/>
</dbReference>
<sequence>MNHDDHIQHTWNLTHPNLGDLSIDLWTDDDTVSVDGGDGEQCDGGRRFADQLLGKYQALGYLLTSDYPVNDPHDPAADEPDESEPADKPEGCPECGSTDIDFAPNHVADLRQGDAWLCTGCNWGQWTAP</sequence>
<dbReference type="RefSeq" id="WP_359780886.1">
    <property type="nucleotide sequence ID" value="NZ_JBEYRR010000008.1"/>
</dbReference>
<name>A0ABV3M362_9ACTN</name>
<keyword evidence="3" id="KW-1185">Reference proteome</keyword>
<accession>A0ABV3M362</accession>
<reference evidence="2 3" key="1">
    <citation type="submission" date="2024-06" db="EMBL/GenBank/DDBJ databases">
        <title>The Natural Products Discovery Center: Release of the First 8490 Sequenced Strains for Exploring Actinobacteria Biosynthetic Diversity.</title>
        <authorList>
            <person name="Kalkreuter E."/>
            <person name="Kautsar S.A."/>
            <person name="Yang D."/>
            <person name="Bader C.D."/>
            <person name="Teijaro C.N."/>
            <person name="Fluegel L."/>
            <person name="Davis C.M."/>
            <person name="Simpson J.R."/>
            <person name="Lauterbach L."/>
            <person name="Steele A.D."/>
            <person name="Gui C."/>
            <person name="Meng S."/>
            <person name="Li G."/>
            <person name="Viehrig K."/>
            <person name="Ye F."/>
            <person name="Su P."/>
            <person name="Kiefer A.F."/>
            <person name="Nichols A."/>
            <person name="Cepeda A.J."/>
            <person name="Yan W."/>
            <person name="Fan B."/>
            <person name="Jiang Y."/>
            <person name="Adhikari A."/>
            <person name="Zheng C.-J."/>
            <person name="Schuster L."/>
            <person name="Cowan T.M."/>
            <person name="Smanski M.J."/>
            <person name="Chevrette M.G."/>
            <person name="De Carvalho L.P.S."/>
            <person name="Shen B."/>
        </authorList>
    </citation>
    <scope>NUCLEOTIDE SEQUENCE [LARGE SCALE GENOMIC DNA]</scope>
    <source>
        <strain evidence="2 3">NPDC047833</strain>
    </source>
</reference>
<evidence type="ECO:0000313" key="3">
    <source>
        <dbReference type="Proteomes" id="UP001553843"/>
    </source>
</evidence>
<protein>
    <submittedName>
        <fullName evidence="2">Uncharacterized protein</fullName>
    </submittedName>
</protein>
<organism evidence="2 3">
    <name type="scientific">Streptomyces huasconensis</name>
    <dbReference type="NCBI Taxonomy" id="1854574"/>
    <lineage>
        <taxon>Bacteria</taxon>
        <taxon>Bacillati</taxon>
        <taxon>Actinomycetota</taxon>
        <taxon>Actinomycetes</taxon>
        <taxon>Kitasatosporales</taxon>
        <taxon>Streptomycetaceae</taxon>
        <taxon>Streptomyces</taxon>
    </lineage>
</organism>
<comment type="caution">
    <text evidence="2">The sequence shown here is derived from an EMBL/GenBank/DDBJ whole genome shotgun (WGS) entry which is preliminary data.</text>
</comment>
<feature type="region of interest" description="Disordered" evidence="1">
    <location>
        <begin position="66"/>
        <end position="97"/>
    </location>
</feature>
<evidence type="ECO:0000313" key="2">
    <source>
        <dbReference type="EMBL" id="MEW2365629.1"/>
    </source>
</evidence>
<evidence type="ECO:0000256" key="1">
    <source>
        <dbReference type="SAM" id="MobiDB-lite"/>
    </source>
</evidence>
<gene>
    <name evidence="2" type="ORF">AB0887_27220</name>
</gene>